<dbReference type="KEGG" id="ndi:NDAI_0C01600"/>
<dbReference type="PANTHER" id="PTHR43827">
    <property type="entry name" value="2,5-DIKETO-D-GLUCONIC ACID REDUCTASE"/>
    <property type="match status" value="1"/>
</dbReference>
<feature type="domain" description="NADP-dependent oxidoreductase" evidence="9">
    <location>
        <begin position="23"/>
        <end position="292"/>
    </location>
</feature>
<evidence type="ECO:0000256" key="1">
    <source>
        <dbReference type="ARBA" id="ARBA00004496"/>
    </source>
</evidence>
<dbReference type="GO" id="GO:0019568">
    <property type="term" value="P:arabinose catabolic process"/>
    <property type="evidence" value="ECO:0007669"/>
    <property type="project" value="EnsemblFungi"/>
</dbReference>
<dbReference type="RefSeq" id="XP_003669064.1">
    <property type="nucleotide sequence ID" value="XM_003669016.1"/>
</dbReference>
<dbReference type="GO" id="GO:0005737">
    <property type="term" value="C:cytoplasm"/>
    <property type="evidence" value="ECO:0007669"/>
    <property type="project" value="UniProtKB-SubCell"/>
</dbReference>
<evidence type="ECO:0000313" key="11">
    <source>
        <dbReference type="Proteomes" id="UP000000689"/>
    </source>
</evidence>
<evidence type="ECO:0000259" key="9">
    <source>
        <dbReference type="Pfam" id="PF00248"/>
    </source>
</evidence>
<dbReference type="GO" id="GO:0004090">
    <property type="term" value="F:carbonyl reductase (NADPH) activity"/>
    <property type="evidence" value="ECO:0007669"/>
    <property type="project" value="EnsemblFungi"/>
</dbReference>
<name>G0W7R0_NAUDC</name>
<dbReference type="AlphaFoldDB" id="G0W7R0"/>
<evidence type="ECO:0000256" key="2">
    <source>
        <dbReference type="ARBA" id="ARBA00007905"/>
    </source>
</evidence>
<dbReference type="GO" id="GO:0052588">
    <property type="term" value="F:diacetyl reductase ((S)-acetoin forming) (NAD+) activity"/>
    <property type="evidence" value="ECO:0007669"/>
    <property type="project" value="EnsemblFungi"/>
</dbReference>
<dbReference type="PROSITE" id="PS00062">
    <property type="entry name" value="ALDOKETO_REDUCTASE_2"/>
    <property type="match status" value="1"/>
</dbReference>
<dbReference type="GeneID" id="11496718"/>
<evidence type="ECO:0000256" key="4">
    <source>
        <dbReference type="ARBA" id="ARBA00022857"/>
    </source>
</evidence>
<feature type="site" description="Lowers pKa of active site Tyr" evidence="8">
    <location>
        <position position="82"/>
    </location>
</feature>
<evidence type="ECO:0000256" key="5">
    <source>
        <dbReference type="ARBA" id="ARBA00023002"/>
    </source>
</evidence>
<dbReference type="Proteomes" id="UP000000689">
    <property type="component" value="Chromosome 3"/>
</dbReference>
<comment type="similarity">
    <text evidence="2">Belongs to the aldo/keto reductase family.</text>
</comment>
<feature type="active site" description="Proton donor" evidence="6">
    <location>
        <position position="57"/>
    </location>
</feature>
<evidence type="ECO:0000256" key="8">
    <source>
        <dbReference type="PIRSR" id="PIRSR000097-3"/>
    </source>
</evidence>
<dbReference type="InterPro" id="IPR036812">
    <property type="entry name" value="NAD(P)_OxRdtase_dom_sf"/>
</dbReference>
<reference evidence="10 11" key="1">
    <citation type="journal article" date="2011" name="Proc. Natl. Acad. Sci. U.S.A.">
        <title>Evolutionary erosion of yeast sex chromosomes by mating-type switching accidents.</title>
        <authorList>
            <person name="Gordon J.L."/>
            <person name="Armisen D."/>
            <person name="Proux-Wera E."/>
            <person name="Oheigeartaigh S.S."/>
            <person name="Byrne K.P."/>
            <person name="Wolfe K.H."/>
        </authorList>
    </citation>
    <scope>NUCLEOTIDE SEQUENCE [LARGE SCALE GENOMIC DNA]</scope>
    <source>
        <strain evidence="11">ATCC 10597 / BCRC 20456 / CBS 421 / NBRC 0211 / NRRL Y-12639</strain>
    </source>
</reference>
<protein>
    <recommendedName>
        <fullName evidence="9">NADP-dependent oxidoreductase domain-containing protein</fullName>
    </recommendedName>
</protein>
<dbReference type="GO" id="GO:0042843">
    <property type="term" value="P:D-xylose catabolic process"/>
    <property type="evidence" value="ECO:0007669"/>
    <property type="project" value="EnsemblFungi"/>
</dbReference>
<sequence length="313" mass="35002">MGSTLKNSTATYKLNTGATIPAVGLGTWQSTNENEGYEAVMNALKAGYRHIDTAAIYKNEDQVGKAINDSGIPREEIFVTTKLWGTQHRDPETALNQSLERLGLDYVDLYLMHWPVAFKPDSIKDGNYSTMPMLPNGQRDLDLTTWNFVKTWELMQELPKTGKTRAVGVSNFSINNLKALLSSPGNKLVPAANQVEAHPLLPQDELQKFCKEKGIILEAYSPLGSTNAPILTEPKIIEIAKKHNVQPAQVVISWHVQKGHVVLPKSVHEERIKANFQTFELSKDEMDSLNNLSKEKGERRIVQPNWAPFVPFV</sequence>
<dbReference type="STRING" id="1071378.G0W7R0"/>
<dbReference type="PIRSF" id="PIRSF000097">
    <property type="entry name" value="AKR"/>
    <property type="match status" value="1"/>
</dbReference>
<dbReference type="Gene3D" id="3.20.20.100">
    <property type="entry name" value="NADP-dependent oxidoreductase domain"/>
    <property type="match status" value="1"/>
</dbReference>
<feature type="binding site" evidence="7">
    <location>
        <position position="113"/>
    </location>
    <ligand>
        <name>substrate</name>
    </ligand>
</feature>
<dbReference type="InterPro" id="IPR018170">
    <property type="entry name" value="Aldo/ket_reductase_CS"/>
</dbReference>
<keyword evidence="4" id="KW-0521">NADP</keyword>
<keyword evidence="11" id="KW-1185">Reference proteome</keyword>
<dbReference type="PANTHER" id="PTHR43827:SF3">
    <property type="entry name" value="NADP-DEPENDENT OXIDOREDUCTASE DOMAIN-CONTAINING PROTEIN"/>
    <property type="match status" value="1"/>
</dbReference>
<dbReference type="HOGENOM" id="CLU_023205_0_0_1"/>
<dbReference type="FunFam" id="3.20.20.100:FF:000018">
    <property type="entry name" value="Glycerol dehydrogenase Gcy1"/>
    <property type="match status" value="1"/>
</dbReference>
<dbReference type="SUPFAM" id="SSF51430">
    <property type="entry name" value="NAD(P)-linked oxidoreductase"/>
    <property type="match status" value="1"/>
</dbReference>
<dbReference type="OMA" id="HVVISWH"/>
<dbReference type="GO" id="GO:0045149">
    <property type="term" value="P:acetoin metabolic process"/>
    <property type="evidence" value="ECO:0007669"/>
    <property type="project" value="EnsemblFungi"/>
</dbReference>
<dbReference type="PROSITE" id="PS00798">
    <property type="entry name" value="ALDOKETO_REDUCTASE_1"/>
    <property type="match status" value="1"/>
</dbReference>
<dbReference type="OrthoDB" id="416253at2759"/>
<dbReference type="InterPro" id="IPR023210">
    <property type="entry name" value="NADP_OxRdtase_dom"/>
</dbReference>
<keyword evidence="5" id="KW-0560">Oxidoreductase</keyword>
<dbReference type="InterPro" id="IPR020471">
    <property type="entry name" value="AKR"/>
</dbReference>
<evidence type="ECO:0000256" key="6">
    <source>
        <dbReference type="PIRSR" id="PIRSR000097-1"/>
    </source>
</evidence>
<dbReference type="PRINTS" id="PR00069">
    <property type="entry name" value="ALDKETRDTASE"/>
</dbReference>
<dbReference type="Pfam" id="PF00248">
    <property type="entry name" value="Aldo_ket_red"/>
    <property type="match status" value="1"/>
</dbReference>
<keyword evidence="3" id="KW-0963">Cytoplasm</keyword>
<dbReference type="GO" id="GO:0032018">
    <property type="term" value="F:2-methylbutanal reductase (NADPH) activity"/>
    <property type="evidence" value="ECO:0007669"/>
    <property type="project" value="EnsemblFungi"/>
</dbReference>
<dbReference type="GO" id="GO:0034599">
    <property type="term" value="P:cellular response to oxidative stress"/>
    <property type="evidence" value="ECO:0007669"/>
    <property type="project" value="EnsemblFungi"/>
</dbReference>
<dbReference type="eggNOG" id="KOG1577">
    <property type="taxonomic scope" value="Eukaryota"/>
</dbReference>
<evidence type="ECO:0000256" key="3">
    <source>
        <dbReference type="ARBA" id="ARBA00022490"/>
    </source>
</evidence>
<evidence type="ECO:0000256" key="7">
    <source>
        <dbReference type="PIRSR" id="PIRSR000097-2"/>
    </source>
</evidence>
<organism evidence="10 11">
    <name type="scientific">Naumovozyma dairenensis (strain ATCC 10597 / BCRC 20456 / CBS 421 / NBRC 0211 / NRRL Y-12639)</name>
    <name type="common">Saccharomyces dairenensis</name>
    <dbReference type="NCBI Taxonomy" id="1071378"/>
    <lineage>
        <taxon>Eukaryota</taxon>
        <taxon>Fungi</taxon>
        <taxon>Dikarya</taxon>
        <taxon>Ascomycota</taxon>
        <taxon>Saccharomycotina</taxon>
        <taxon>Saccharomycetes</taxon>
        <taxon>Saccharomycetales</taxon>
        <taxon>Saccharomycetaceae</taxon>
        <taxon>Naumovozyma</taxon>
    </lineage>
</organism>
<dbReference type="EMBL" id="HE580269">
    <property type="protein sequence ID" value="CCD23821.1"/>
    <property type="molecule type" value="Genomic_DNA"/>
</dbReference>
<evidence type="ECO:0000313" key="10">
    <source>
        <dbReference type="EMBL" id="CCD23821.1"/>
    </source>
</evidence>
<dbReference type="GO" id="GO:0004032">
    <property type="term" value="F:aldose reductase (NADPH) activity"/>
    <property type="evidence" value="ECO:0007669"/>
    <property type="project" value="EnsemblFungi"/>
</dbReference>
<accession>G0W7R0</accession>
<proteinExistence type="inferred from homology"/>
<gene>
    <name evidence="10" type="primary">NDAI0C01600</name>
    <name evidence="10" type="ordered locus">NDAI_0C01600</name>
</gene>
<comment type="subcellular location">
    <subcellularLocation>
        <location evidence="1">Cytoplasm</location>
    </subcellularLocation>
</comment>
<dbReference type="SMR" id="G0W7R0"/>